<feature type="domain" description="HTH tetR-type" evidence="3">
    <location>
        <begin position="16"/>
        <end position="76"/>
    </location>
</feature>
<dbReference type="InterPro" id="IPR001647">
    <property type="entry name" value="HTH_TetR"/>
</dbReference>
<evidence type="ECO:0000313" key="4">
    <source>
        <dbReference type="EMBL" id="TCJ23904.1"/>
    </source>
</evidence>
<dbReference type="GO" id="GO:0000976">
    <property type="term" value="F:transcription cis-regulatory region binding"/>
    <property type="evidence" value="ECO:0007669"/>
    <property type="project" value="TreeGrafter"/>
</dbReference>
<dbReference type="GO" id="GO:0003700">
    <property type="term" value="F:DNA-binding transcription factor activity"/>
    <property type="evidence" value="ECO:0007669"/>
    <property type="project" value="TreeGrafter"/>
</dbReference>
<dbReference type="PROSITE" id="PS50977">
    <property type="entry name" value="HTH_TETR_2"/>
    <property type="match status" value="1"/>
</dbReference>
<accession>A0A4R1C0E0</accession>
<name>A0A4R1C0E0_9ACTN</name>
<reference evidence="4 5" key="1">
    <citation type="submission" date="2019-03" db="EMBL/GenBank/DDBJ databases">
        <authorList>
            <person name="Kim M.K.M."/>
        </authorList>
    </citation>
    <scope>NUCLEOTIDE SEQUENCE [LARGE SCALE GENOMIC DNA]</scope>
    <source>
        <strain evidence="4 5">18JY15-6</strain>
    </source>
</reference>
<dbReference type="Proteomes" id="UP000295453">
    <property type="component" value="Unassembled WGS sequence"/>
</dbReference>
<comment type="caution">
    <text evidence="4">The sequence shown here is derived from an EMBL/GenBank/DDBJ whole genome shotgun (WGS) entry which is preliminary data.</text>
</comment>
<dbReference type="InterPro" id="IPR050109">
    <property type="entry name" value="HTH-type_TetR-like_transc_reg"/>
</dbReference>
<dbReference type="SUPFAM" id="SSF46689">
    <property type="entry name" value="Homeodomain-like"/>
    <property type="match status" value="1"/>
</dbReference>
<dbReference type="InterPro" id="IPR009057">
    <property type="entry name" value="Homeodomain-like_sf"/>
</dbReference>
<keyword evidence="5" id="KW-1185">Reference proteome</keyword>
<dbReference type="Gene3D" id="1.10.357.10">
    <property type="entry name" value="Tetracycline Repressor, domain 2"/>
    <property type="match status" value="1"/>
</dbReference>
<dbReference type="Pfam" id="PF00440">
    <property type="entry name" value="TetR_N"/>
    <property type="match status" value="1"/>
</dbReference>
<feature type="DNA-binding region" description="H-T-H motif" evidence="2">
    <location>
        <begin position="39"/>
        <end position="58"/>
    </location>
</feature>
<evidence type="ECO:0000313" key="5">
    <source>
        <dbReference type="Proteomes" id="UP000295453"/>
    </source>
</evidence>
<evidence type="ECO:0000259" key="3">
    <source>
        <dbReference type="PROSITE" id="PS50977"/>
    </source>
</evidence>
<gene>
    <name evidence="4" type="ORF">EPD65_09815</name>
</gene>
<sequence>MSTATPRTRAAHLGPERRRPAVLDAALEIAVDGGMAAVTIGTVASHLGVTRPVVYACYADRVELVSALIDREATLLRESLLTALHSSGGQDDPEAAFVTGFRSLLAAAEKQPSTWRLLVSGEPDPALSARFQAARAEILEHATHWIRSAVDRWWQIDDLDRKMPVLMELFMASCEAAIRSLLDEDNPWTTDDLGALVGSAACRMFSGA</sequence>
<evidence type="ECO:0000256" key="1">
    <source>
        <dbReference type="ARBA" id="ARBA00023125"/>
    </source>
</evidence>
<dbReference type="PANTHER" id="PTHR30055">
    <property type="entry name" value="HTH-TYPE TRANSCRIPTIONAL REGULATOR RUTR"/>
    <property type="match status" value="1"/>
</dbReference>
<evidence type="ECO:0000256" key="2">
    <source>
        <dbReference type="PROSITE-ProRule" id="PRU00335"/>
    </source>
</evidence>
<dbReference type="RefSeq" id="WP_131583610.1">
    <property type="nucleotide sequence ID" value="NZ_SJZJ01000015.1"/>
</dbReference>
<dbReference type="AlphaFoldDB" id="A0A4R1C0E0"/>
<organism evidence="4 5">
    <name type="scientific">Nocardioides jejuensis</name>
    <dbReference type="NCBI Taxonomy" id="2502782"/>
    <lineage>
        <taxon>Bacteria</taxon>
        <taxon>Bacillati</taxon>
        <taxon>Actinomycetota</taxon>
        <taxon>Actinomycetes</taxon>
        <taxon>Propionibacteriales</taxon>
        <taxon>Nocardioidaceae</taxon>
        <taxon>Nocardioides</taxon>
    </lineage>
</organism>
<dbReference type="PANTHER" id="PTHR30055:SF226">
    <property type="entry name" value="HTH-TYPE TRANSCRIPTIONAL REGULATOR PKSA"/>
    <property type="match status" value="1"/>
</dbReference>
<proteinExistence type="predicted"/>
<dbReference type="OrthoDB" id="4550691at2"/>
<protein>
    <submittedName>
        <fullName evidence="4">TetR/AcrR family transcriptional regulator</fullName>
    </submittedName>
</protein>
<keyword evidence="1 2" id="KW-0238">DNA-binding</keyword>
<dbReference type="EMBL" id="SJZJ01000015">
    <property type="protein sequence ID" value="TCJ23904.1"/>
    <property type="molecule type" value="Genomic_DNA"/>
</dbReference>